<dbReference type="Pfam" id="PF01425">
    <property type="entry name" value="Amidase"/>
    <property type="match status" value="1"/>
</dbReference>
<dbReference type="GO" id="GO:0004040">
    <property type="term" value="F:amidase activity"/>
    <property type="evidence" value="ECO:0007669"/>
    <property type="project" value="TreeGrafter"/>
</dbReference>
<gene>
    <name evidence="2" type="ORF">NEOLI_005316</name>
</gene>
<evidence type="ECO:0000313" key="2">
    <source>
        <dbReference type="EMBL" id="OLL22720.1"/>
    </source>
</evidence>
<dbReference type="EMBL" id="LXFE01002893">
    <property type="protein sequence ID" value="OLL22720.1"/>
    <property type="molecule type" value="Genomic_DNA"/>
</dbReference>
<dbReference type="Gene3D" id="3.90.1300.10">
    <property type="entry name" value="Amidase signature (AS) domain"/>
    <property type="match status" value="2"/>
</dbReference>
<dbReference type="STRING" id="1198029.A0A1U7LJ87"/>
<accession>A0A1U7LJ87</accession>
<dbReference type="Proteomes" id="UP000186594">
    <property type="component" value="Unassembled WGS sequence"/>
</dbReference>
<dbReference type="SUPFAM" id="SSF75304">
    <property type="entry name" value="Amidase signature (AS) enzymes"/>
    <property type="match status" value="1"/>
</dbReference>
<dbReference type="GO" id="GO:0009062">
    <property type="term" value="P:fatty acid catabolic process"/>
    <property type="evidence" value="ECO:0007669"/>
    <property type="project" value="TreeGrafter"/>
</dbReference>
<dbReference type="InterPro" id="IPR036928">
    <property type="entry name" value="AS_sf"/>
</dbReference>
<feature type="domain" description="Amidase" evidence="1">
    <location>
        <begin position="61"/>
        <end position="464"/>
    </location>
</feature>
<dbReference type="PANTHER" id="PTHR45847">
    <property type="entry name" value="FATTY ACID AMIDE HYDROLASE"/>
    <property type="match status" value="1"/>
</dbReference>
<dbReference type="InterPro" id="IPR023631">
    <property type="entry name" value="Amidase_dom"/>
</dbReference>
<dbReference type="OrthoDB" id="6428749at2759"/>
<sequence length="471" mass="51769">MSPFRRAADEKQSQRANAIVLAQNALMEFPQDLDFEKGILSSSAKVIVSKIISHEWTSVNVLCAFARQALKAHEKSNFLTEVFIVEALEEARQLDEEFAKSSKPRGPLHGMYPFDHSHGLGLPVSFKDTFGFHNRDSCVGYSTFTGKPSQEDAALVAIVKRLGGITMYKTNVPQALLAFESGNPIWGTSTNPYNAKFTPGGSSGGEAVALATDSSAIGFGSDIGARRFPSKGHFGIVEGFEAVPIIVGPMARYCEDVQLACEAILDAKPESTDVDCLKMPWNKAAVDELAGKKLTFGYYFDDGYSMTSPACKRAVQETINALSAAGHNVKLFEPPKVNEAIDIFMSLLSADGYAGLRVPLKRDPRQPNIKLALIAPRLPYFILYLLSRIVKYVLKDDSFARIMLLCRTKSVAEFLRWTNKRNLYRELWAAKWNEAGIDGIVCPTMPIPALPHNETANILPVAASTFLYNVL</sequence>
<evidence type="ECO:0000313" key="3">
    <source>
        <dbReference type="Proteomes" id="UP000186594"/>
    </source>
</evidence>
<organism evidence="2 3">
    <name type="scientific">Neolecta irregularis (strain DAH-3)</name>
    <dbReference type="NCBI Taxonomy" id="1198029"/>
    <lineage>
        <taxon>Eukaryota</taxon>
        <taxon>Fungi</taxon>
        <taxon>Dikarya</taxon>
        <taxon>Ascomycota</taxon>
        <taxon>Taphrinomycotina</taxon>
        <taxon>Neolectales</taxon>
        <taxon>Neolectaceae</taxon>
        <taxon>Neolecta</taxon>
    </lineage>
</organism>
<feature type="non-terminal residue" evidence="2">
    <location>
        <position position="471"/>
    </location>
</feature>
<dbReference type="AlphaFoldDB" id="A0A1U7LJ87"/>
<evidence type="ECO:0000259" key="1">
    <source>
        <dbReference type="Pfam" id="PF01425"/>
    </source>
</evidence>
<dbReference type="InterPro" id="IPR052096">
    <property type="entry name" value="Endocannabinoid_amidase"/>
</dbReference>
<keyword evidence="2" id="KW-0378">Hydrolase</keyword>
<dbReference type="OMA" id="LAWQEEL"/>
<comment type="caution">
    <text evidence="2">The sequence shown here is derived from an EMBL/GenBank/DDBJ whole genome shotgun (WGS) entry which is preliminary data.</text>
</comment>
<keyword evidence="3" id="KW-1185">Reference proteome</keyword>
<dbReference type="GO" id="GO:0017064">
    <property type="term" value="F:fatty acid amide hydrolase activity"/>
    <property type="evidence" value="ECO:0007669"/>
    <property type="project" value="TreeGrafter"/>
</dbReference>
<reference evidence="2 3" key="1">
    <citation type="submission" date="2016-04" db="EMBL/GenBank/DDBJ databases">
        <title>Evolutionary innovation and constraint leading to complex multicellularity in the Ascomycota.</title>
        <authorList>
            <person name="Cisse O."/>
            <person name="Nguyen A."/>
            <person name="Hewitt D.A."/>
            <person name="Jedd G."/>
            <person name="Stajich J.E."/>
        </authorList>
    </citation>
    <scope>NUCLEOTIDE SEQUENCE [LARGE SCALE GENOMIC DNA]</scope>
    <source>
        <strain evidence="2 3">DAH-3</strain>
    </source>
</reference>
<name>A0A1U7LJ87_NEOID</name>
<dbReference type="PANTHER" id="PTHR45847:SF6">
    <property type="entry name" value="FATTY ACID AMIDE HYDROLASE"/>
    <property type="match status" value="1"/>
</dbReference>
<protein>
    <submittedName>
        <fullName evidence="2">Fatty acid amide hydrolase 1</fullName>
    </submittedName>
</protein>
<proteinExistence type="predicted"/>